<sequence>MLRRLRMRYVELQSVTRGCLPTSATSSEVCGDTDRRTCLLQCKTNMCNVESNADLAKIYISSSGNLSNSVPATIVLQLVTRHDQGVTAHFIEDRQAVHVSPCSQHVADLWGVLCVRLLHGPVLSTVSSRGKQTLPGVHSFSPACLSNIGELMAKRLSEAQTKCVACSYQMAGDGTTDYACVNDSLRHTHSTNITCNFTTHSCVIKAVYRYEGLNVTGQYDEGSGRRLNRNRSDNTTRSVTRSCLPASATSSEVCGYTDRRTCLLECKTNMCNAESNADLAKIYISSSEAQNKCVACSYNFAGDGTVDYACVNDSIRHTTSSNITCDFTTHSCVIKALLFKAKQHKSVTRDCLPTSATSLEVCGYTDRRTCLLECKTHMCNAESNADLAKIYISSSEAQNKCVACTYQMAGDGTVDYACVNDPLSHKLSSNITCDFTTHSCVIKASVTRGCLPTSATSSEVCGNTDRRTCLLECKTNMCNAESNADLAKIYIRSSEAQNKCVACSYQMAGDGTVDYACVNDPLSHKLSSNITCDFTTYSCVTKASVTRDCLPPSATSSEVCGYTDRRTCLLECKTNMCNVESNADLAKIYISSSDNLSNSVPAMTIT</sequence>
<reference evidence="1 2" key="1">
    <citation type="submission" date="2018-04" db="EMBL/GenBank/DDBJ databases">
        <title>The genome of golden apple snail Pomacea canaliculata provides insight into stress tolerance and invasive adaptation.</title>
        <authorList>
            <person name="Liu C."/>
            <person name="Liu B."/>
            <person name="Ren Y."/>
            <person name="Zhang Y."/>
            <person name="Wang H."/>
            <person name="Li S."/>
            <person name="Jiang F."/>
            <person name="Yin L."/>
            <person name="Zhang G."/>
            <person name="Qian W."/>
            <person name="Fan W."/>
        </authorList>
    </citation>
    <scope>NUCLEOTIDE SEQUENCE [LARGE SCALE GENOMIC DNA]</scope>
    <source>
        <strain evidence="1">SZHN2017</strain>
        <tissue evidence="1">Muscle</tissue>
    </source>
</reference>
<organism evidence="1 2">
    <name type="scientific">Pomacea canaliculata</name>
    <name type="common">Golden apple snail</name>
    <dbReference type="NCBI Taxonomy" id="400727"/>
    <lineage>
        <taxon>Eukaryota</taxon>
        <taxon>Metazoa</taxon>
        <taxon>Spiralia</taxon>
        <taxon>Lophotrochozoa</taxon>
        <taxon>Mollusca</taxon>
        <taxon>Gastropoda</taxon>
        <taxon>Caenogastropoda</taxon>
        <taxon>Architaenioglossa</taxon>
        <taxon>Ampullarioidea</taxon>
        <taxon>Ampullariidae</taxon>
        <taxon>Pomacea</taxon>
    </lineage>
</organism>
<evidence type="ECO:0000313" key="2">
    <source>
        <dbReference type="Proteomes" id="UP000245119"/>
    </source>
</evidence>
<dbReference type="OrthoDB" id="6152962at2759"/>
<gene>
    <name evidence="1" type="ORF">C0Q70_02995</name>
</gene>
<dbReference type="Proteomes" id="UP000245119">
    <property type="component" value="Linkage Group LG2"/>
</dbReference>
<evidence type="ECO:0000313" key="1">
    <source>
        <dbReference type="EMBL" id="PVD36025.1"/>
    </source>
</evidence>
<dbReference type="EMBL" id="PZQS01000002">
    <property type="protein sequence ID" value="PVD36025.1"/>
    <property type="molecule type" value="Genomic_DNA"/>
</dbReference>
<dbReference type="AlphaFoldDB" id="A0A2T7PRI2"/>
<protein>
    <submittedName>
        <fullName evidence="1">Uncharacterized protein</fullName>
    </submittedName>
</protein>
<proteinExistence type="predicted"/>
<name>A0A2T7PRI2_POMCA</name>
<keyword evidence="2" id="KW-1185">Reference proteome</keyword>
<accession>A0A2T7PRI2</accession>
<comment type="caution">
    <text evidence="1">The sequence shown here is derived from an EMBL/GenBank/DDBJ whole genome shotgun (WGS) entry which is preliminary data.</text>
</comment>